<name>A0A8S1Y124_PAROT</name>
<dbReference type="OrthoDB" id="298777at2759"/>
<gene>
    <name evidence="1" type="ORF">POCTA_138.1.T1390167</name>
</gene>
<dbReference type="AlphaFoldDB" id="A0A8S1Y124"/>
<dbReference type="PANTHER" id="PTHR33706">
    <property type="entry name" value="MORN VARIANT REPEAT PROTEIN"/>
    <property type="match status" value="1"/>
</dbReference>
<dbReference type="Proteomes" id="UP000683925">
    <property type="component" value="Unassembled WGS sequence"/>
</dbReference>
<sequence>MTNLEQILYLKWVGNYGENNRKIGRWNVTWIGITMNKIGGQYSNDGKKQGSWIEIFQNFWTRAQVYEFGGYFNNLRHGYWRYLYKGEIIDGGEYNEVGEKSGNWHQLSDNFWDESQVAYSGEYQKGKKIGSWSILIRRTTNNKFQKIGGGSYDKEGQGIKTGYWIDLSEEFRNSAQIVYSGEYQNGNKVGKWNIFYRRAFDNKFKPIGGGCYDKGGQGIKIGKWGVLSEEFRDVSQIIEVGEYKNGNKTGSWSSFYRGTPDNEFKLIGGGFYDVRGQGIKIGRWIELSDGFWYYSQVTNIGIYQNGKKVGQWETFFNYGGQQKIGGGSYDKSANGNKIEKWVELSDRFFSNSQIFLKGSYKDGKKIGAWQIVGRNWNEQDLSLIGGGSYDTQGCGLKVGKWVELDDWYSSDSKVTYSGKYQRAKKVGNWVVIIDYLEYSKIQYDI</sequence>
<keyword evidence="2" id="KW-1185">Reference proteome</keyword>
<protein>
    <submittedName>
        <fullName evidence="1">Uncharacterized protein</fullName>
    </submittedName>
</protein>
<reference evidence="1" key="1">
    <citation type="submission" date="2021-01" db="EMBL/GenBank/DDBJ databases">
        <authorList>
            <consortium name="Genoscope - CEA"/>
            <person name="William W."/>
        </authorList>
    </citation>
    <scope>NUCLEOTIDE SEQUENCE</scope>
</reference>
<dbReference type="EMBL" id="CAJJDP010000140">
    <property type="protein sequence ID" value="CAD8207015.1"/>
    <property type="molecule type" value="Genomic_DNA"/>
</dbReference>
<evidence type="ECO:0000313" key="2">
    <source>
        <dbReference type="Proteomes" id="UP000683925"/>
    </source>
</evidence>
<comment type="caution">
    <text evidence="1">The sequence shown here is derived from an EMBL/GenBank/DDBJ whole genome shotgun (WGS) entry which is preliminary data.</text>
</comment>
<evidence type="ECO:0000313" key="1">
    <source>
        <dbReference type="EMBL" id="CAD8207015.1"/>
    </source>
</evidence>
<organism evidence="1 2">
    <name type="scientific">Paramecium octaurelia</name>
    <dbReference type="NCBI Taxonomy" id="43137"/>
    <lineage>
        <taxon>Eukaryota</taxon>
        <taxon>Sar</taxon>
        <taxon>Alveolata</taxon>
        <taxon>Ciliophora</taxon>
        <taxon>Intramacronucleata</taxon>
        <taxon>Oligohymenophorea</taxon>
        <taxon>Peniculida</taxon>
        <taxon>Parameciidae</taxon>
        <taxon>Paramecium</taxon>
    </lineage>
</organism>
<accession>A0A8S1Y124</accession>
<dbReference type="PANTHER" id="PTHR33706:SF1">
    <property type="entry name" value="TPR REPEAT PROTEIN"/>
    <property type="match status" value="1"/>
</dbReference>
<proteinExistence type="predicted"/>